<dbReference type="SUPFAM" id="SSF53822">
    <property type="entry name" value="Periplasmic binding protein-like I"/>
    <property type="match status" value="1"/>
</dbReference>
<dbReference type="InterPro" id="IPR051010">
    <property type="entry name" value="BCAA_transport"/>
</dbReference>
<comment type="similarity">
    <text evidence="1">Belongs to the leucine-binding protein family.</text>
</comment>
<dbReference type="EMBL" id="LQOP01000008">
    <property type="protein sequence ID" value="ORV29320.1"/>
    <property type="molecule type" value="Genomic_DNA"/>
</dbReference>
<evidence type="ECO:0000313" key="9">
    <source>
        <dbReference type="Proteomes" id="UP000193811"/>
    </source>
</evidence>
<keyword evidence="9" id="KW-1185">Reference proteome</keyword>
<evidence type="ECO:0000313" key="5">
    <source>
        <dbReference type="EMBL" id="KMV14540.1"/>
    </source>
</evidence>
<dbReference type="EMBL" id="CTEF01000007">
    <property type="protein sequence ID" value="CQD24195.1"/>
    <property type="molecule type" value="Genomic_DNA"/>
</dbReference>
<dbReference type="Pfam" id="PF13458">
    <property type="entry name" value="Peripla_BP_6"/>
    <property type="match status" value="1"/>
</dbReference>
<dbReference type="GeneID" id="44295409"/>
<dbReference type="InterPro" id="IPR028082">
    <property type="entry name" value="Peripla_BP_I"/>
</dbReference>
<feature type="domain" description="Leucine-binding protein" evidence="3">
    <location>
        <begin position="9"/>
        <end position="334"/>
    </location>
</feature>
<dbReference type="InterPro" id="IPR028081">
    <property type="entry name" value="Leu-bd"/>
</dbReference>
<dbReference type="PATRIC" id="fig|451644.5.peg.6067"/>
<dbReference type="PANTHER" id="PTHR30483">
    <property type="entry name" value="LEUCINE-SPECIFIC-BINDING PROTEIN"/>
    <property type="match status" value="1"/>
</dbReference>
<evidence type="ECO:0000313" key="4">
    <source>
        <dbReference type="EMBL" id="CQD24195.1"/>
    </source>
</evidence>
<evidence type="ECO:0000313" key="7">
    <source>
        <dbReference type="Proteomes" id="UP000037594"/>
    </source>
</evidence>
<reference evidence="6 9" key="3">
    <citation type="submission" date="2016-01" db="EMBL/GenBank/DDBJ databases">
        <title>The new phylogeny of the genus Mycobacterium.</title>
        <authorList>
            <person name="Tarcisio F."/>
            <person name="Conor M."/>
            <person name="Antonella G."/>
            <person name="Elisabetta G."/>
            <person name="Giulia F.S."/>
            <person name="Sara T."/>
            <person name="Anna F."/>
            <person name="Clotilde B."/>
            <person name="Roberto B."/>
            <person name="Veronica D.S."/>
            <person name="Fabio R."/>
            <person name="Monica P."/>
            <person name="Olivier J."/>
            <person name="Enrico T."/>
            <person name="Nicola S."/>
        </authorList>
    </citation>
    <scope>NUCLEOTIDE SEQUENCE [LARGE SCALE GENOMIC DNA]</scope>
    <source>
        <strain evidence="6 9">CCUG 50187</strain>
    </source>
</reference>
<dbReference type="Proteomes" id="UP000193811">
    <property type="component" value="Unassembled WGS sequence"/>
</dbReference>
<proteinExistence type="inferred from homology"/>
<dbReference type="AlphaFoldDB" id="A0A0J8U230"/>
<dbReference type="Proteomes" id="UP000182227">
    <property type="component" value="Unassembled WGS sequence"/>
</dbReference>
<keyword evidence="2" id="KW-0732">Signal</keyword>
<evidence type="ECO:0000313" key="6">
    <source>
        <dbReference type="EMBL" id="ORV29320.1"/>
    </source>
</evidence>
<dbReference type="Gene3D" id="3.40.50.2300">
    <property type="match status" value="2"/>
</dbReference>
<evidence type="ECO:0000256" key="2">
    <source>
        <dbReference type="ARBA" id="ARBA00022729"/>
    </source>
</evidence>
<dbReference type="EMBL" id="LFOD01000044">
    <property type="protein sequence ID" value="KMV14540.1"/>
    <property type="molecule type" value="Genomic_DNA"/>
</dbReference>
<evidence type="ECO:0000256" key="1">
    <source>
        <dbReference type="ARBA" id="ARBA00010062"/>
    </source>
</evidence>
<dbReference type="Proteomes" id="UP000037594">
    <property type="component" value="Unassembled WGS sequence"/>
</dbReference>
<protein>
    <submittedName>
        <fullName evidence="5">Amino acid ABC transporter substrate-binding protein</fullName>
    </submittedName>
</protein>
<reference evidence="4 8" key="1">
    <citation type="submission" date="2015-03" db="EMBL/GenBank/DDBJ databases">
        <authorList>
            <person name="Murphy D."/>
        </authorList>
    </citation>
    <scope>NUCLEOTIDE SEQUENCE [LARGE SCALE GENOMIC DNA]</scope>
    <source>
        <strain evidence="4 8">D16</strain>
    </source>
</reference>
<organism evidence="5 7">
    <name type="scientific">Mycolicibacterium conceptionense</name>
    <dbReference type="NCBI Taxonomy" id="451644"/>
    <lineage>
        <taxon>Bacteria</taxon>
        <taxon>Bacillati</taxon>
        <taxon>Actinomycetota</taxon>
        <taxon>Actinomycetes</taxon>
        <taxon>Mycobacteriales</taxon>
        <taxon>Mycobacteriaceae</taxon>
        <taxon>Mycolicibacterium</taxon>
    </lineage>
</organism>
<evidence type="ECO:0000259" key="3">
    <source>
        <dbReference type="Pfam" id="PF13458"/>
    </source>
</evidence>
<dbReference type="RefSeq" id="WP_019344730.1">
    <property type="nucleotide sequence ID" value="NZ_AGSZ01000186.1"/>
</dbReference>
<name>A0A0J8U230_9MYCO</name>
<accession>A0A0J8U230</accession>
<dbReference type="OrthoDB" id="4502276at2"/>
<sequence length="373" mass="40951">MSYESTAEPIKVGYLMDFTLPPGFPDELRASFTQTFDLVFEEAVEQGLMDRPVQMIYREVEGLPKGSVKAVIDAYGELVDEGALVVFGPNITDNCVPLREAIEDRFKVPAISVTGTDDWLGEWTFAFPQGSMTDEPIFLADLVAKRGLTEIGVLVEQNLIGDSYLKNLRTACARKGIRIVAEAAIAQTAQDINAAVSTLHEAKAEAIVHLGFGFGIVFINPALEAVNWDPPRFTTTAFQNAWVNPIMWNAFLGWIGVDQYDEGNPVGQAWLDRYAKRYSGSRPEYCVSVVNHDVAATLVRAFTDAHPLSPRGVKEALERVKMMPAASGAPGTRVSLGKWTRRAWMGAGYLVARTLDEDGVNSHLVDRFGEDAS</sequence>
<reference evidence="5 7" key="2">
    <citation type="submission" date="2015-06" db="EMBL/GenBank/DDBJ databases">
        <title>Genome sequence of Mycobacterium conceptionense strain MLE.</title>
        <authorList>
            <person name="Greninger A.L."/>
            <person name="Cunningham G."/>
            <person name="Chiu C.Y."/>
            <person name="Miller S."/>
        </authorList>
    </citation>
    <scope>NUCLEOTIDE SEQUENCE [LARGE SCALE GENOMIC DNA]</scope>
    <source>
        <strain evidence="5 7">MLE</strain>
    </source>
</reference>
<gene>
    <name evidence="5" type="ORF">ACT17_29580</name>
    <name evidence="6" type="ORF">AWB98_08150</name>
    <name evidence="4" type="ORF">BN970_06313</name>
</gene>
<evidence type="ECO:0000313" key="8">
    <source>
        <dbReference type="Proteomes" id="UP000182227"/>
    </source>
</evidence>